<sequence>MAGVLSLLTVAGVLTSSVPSLHPLCVCPPSDPFGGVQPLWSIRLSLEYHCHDNTFCRGKLFFSVLTRFGTGRYRKAWTGEFGKSGETPDPNPQWPSLSLMSGTATHSGDMKRSPESMKRPEMLSFLPLPSSLPPVLPSSRPLPPSLQSLRLISQPDCSPACELVLHPPGCWLQLDPCNCRHRHGEHNLTGFSRCALSLVHVRRRRRCSHLHVPLRKSSCDLAIDQLANPLDALNLSPTGLQATLCPASVKIPPHSEADRRVCPGCRPPPPTPGWESGSDVDFICYLLSLRWYQQVHAGHPGRRGDGQRYRPLAHIVMFPPRWPGDLNNGPLANDVSAPSPPLHQVESHLINRDVL</sequence>
<feature type="region of interest" description="Disordered" evidence="1">
    <location>
        <begin position="79"/>
        <end position="116"/>
    </location>
</feature>
<evidence type="ECO:0000256" key="1">
    <source>
        <dbReference type="SAM" id="MobiDB-lite"/>
    </source>
</evidence>
<evidence type="ECO:0000256" key="2">
    <source>
        <dbReference type="SAM" id="SignalP"/>
    </source>
</evidence>
<feature type="non-terminal residue" evidence="3">
    <location>
        <position position="355"/>
    </location>
</feature>
<dbReference type="Proteomes" id="UP001153269">
    <property type="component" value="Unassembled WGS sequence"/>
</dbReference>
<keyword evidence="4" id="KW-1185">Reference proteome</keyword>
<feature type="compositionally biased region" description="Polar residues" evidence="1">
    <location>
        <begin position="94"/>
        <end position="106"/>
    </location>
</feature>
<protein>
    <recommendedName>
        <fullName evidence="5">Secreted protein</fullName>
    </recommendedName>
</protein>
<feature type="signal peptide" evidence="2">
    <location>
        <begin position="1"/>
        <end position="15"/>
    </location>
</feature>
<name>A0A9N7YUI5_PLEPL</name>
<feature type="compositionally biased region" description="Basic and acidic residues" evidence="1">
    <location>
        <begin position="345"/>
        <end position="355"/>
    </location>
</feature>
<accession>A0A9N7YUI5</accession>
<feature type="region of interest" description="Disordered" evidence="1">
    <location>
        <begin position="329"/>
        <end position="355"/>
    </location>
</feature>
<gene>
    <name evidence="3" type="ORF">PLEPLA_LOCUS28162</name>
</gene>
<evidence type="ECO:0000313" key="4">
    <source>
        <dbReference type="Proteomes" id="UP001153269"/>
    </source>
</evidence>
<proteinExistence type="predicted"/>
<feature type="chain" id="PRO_5040436479" description="Secreted protein" evidence="2">
    <location>
        <begin position="16"/>
        <end position="355"/>
    </location>
</feature>
<keyword evidence="2" id="KW-0732">Signal</keyword>
<organism evidence="3 4">
    <name type="scientific">Pleuronectes platessa</name>
    <name type="common">European plaice</name>
    <dbReference type="NCBI Taxonomy" id="8262"/>
    <lineage>
        <taxon>Eukaryota</taxon>
        <taxon>Metazoa</taxon>
        <taxon>Chordata</taxon>
        <taxon>Craniata</taxon>
        <taxon>Vertebrata</taxon>
        <taxon>Euteleostomi</taxon>
        <taxon>Actinopterygii</taxon>
        <taxon>Neopterygii</taxon>
        <taxon>Teleostei</taxon>
        <taxon>Neoteleostei</taxon>
        <taxon>Acanthomorphata</taxon>
        <taxon>Carangaria</taxon>
        <taxon>Pleuronectiformes</taxon>
        <taxon>Pleuronectoidei</taxon>
        <taxon>Pleuronectidae</taxon>
        <taxon>Pleuronectes</taxon>
    </lineage>
</organism>
<reference evidence="3" key="1">
    <citation type="submission" date="2020-03" db="EMBL/GenBank/DDBJ databases">
        <authorList>
            <person name="Weist P."/>
        </authorList>
    </citation>
    <scope>NUCLEOTIDE SEQUENCE</scope>
</reference>
<dbReference type="EMBL" id="CADEAL010002446">
    <property type="protein sequence ID" value="CAB1440396.1"/>
    <property type="molecule type" value="Genomic_DNA"/>
</dbReference>
<comment type="caution">
    <text evidence="3">The sequence shown here is derived from an EMBL/GenBank/DDBJ whole genome shotgun (WGS) entry which is preliminary data.</text>
</comment>
<evidence type="ECO:0000313" key="3">
    <source>
        <dbReference type="EMBL" id="CAB1440396.1"/>
    </source>
</evidence>
<dbReference type="AlphaFoldDB" id="A0A9N7YUI5"/>
<evidence type="ECO:0008006" key="5">
    <source>
        <dbReference type="Google" id="ProtNLM"/>
    </source>
</evidence>